<dbReference type="RefSeq" id="WP_278253144.1">
    <property type="nucleotide sequence ID" value="NZ_JAFREL020000001.1"/>
</dbReference>
<gene>
    <name evidence="1" type="ORF">JZO67_000198</name>
</gene>
<protein>
    <submittedName>
        <fullName evidence="1">Uncharacterized protein</fullName>
    </submittedName>
</protein>
<reference evidence="1 2" key="1">
    <citation type="submission" date="2021-03" db="EMBL/GenBank/DDBJ databases">
        <authorList>
            <person name="Gilmore M.S."/>
            <person name="Schwartzman J."/>
            <person name="Van Tyne D."/>
            <person name="Martin M."/>
            <person name="Earl A.M."/>
            <person name="Manson A.L."/>
            <person name="Straub T."/>
            <person name="Salamzade R."/>
            <person name="Saavedra J."/>
            <person name="Lebreton F."/>
            <person name="Prichula J."/>
            <person name="Schaufler K."/>
            <person name="Gaca A."/>
            <person name="Sgardioli B."/>
            <person name="Wagenaar J."/>
            <person name="Strong T."/>
        </authorList>
    </citation>
    <scope>NUCLEOTIDE SEQUENCE [LARGE SCALE GENOMIC DNA]</scope>
    <source>
        <strain evidence="1 2">665A</strain>
    </source>
</reference>
<reference evidence="1 2" key="2">
    <citation type="submission" date="2024-02" db="EMBL/GenBank/DDBJ databases">
        <title>The Genome Sequence of Enterococcus sp. DIV0159.</title>
        <authorList>
            <person name="Earl A."/>
            <person name="Manson A."/>
            <person name="Gilmore M."/>
            <person name="Sanders J."/>
            <person name="Shea T."/>
            <person name="Howe W."/>
            <person name="Livny J."/>
            <person name="Cuomo C."/>
            <person name="Neafsey D."/>
            <person name="Birren B."/>
        </authorList>
    </citation>
    <scope>NUCLEOTIDE SEQUENCE [LARGE SCALE GENOMIC DNA]</scope>
    <source>
        <strain evidence="1 2">665A</strain>
    </source>
</reference>
<evidence type="ECO:0000313" key="2">
    <source>
        <dbReference type="Proteomes" id="UP000664357"/>
    </source>
</evidence>
<proteinExistence type="predicted"/>
<dbReference type="Proteomes" id="UP000664357">
    <property type="component" value="Unassembled WGS sequence"/>
</dbReference>
<name>A0ABV0EI17_9ENTE</name>
<keyword evidence="2" id="KW-1185">Reference proteome</keyword>
<comment type="caution">
    <text evidence="1">The sequence shown here is derived from an EMBL/GenBank/DDBJ whole genome shotgun (WGS) entry which is preliminary data.</text>
</comment>
<organism evidence="1 2">
    <name type="scientific">Candidatus Enterococcus ferrettii</name>
    <dbReference type="NCBI Taxonomy" id="2815324"/>
    <lineage>
        <taxon>Bacteria</taxon>
        <taxon>Bacillati</taxon>
        <taxon>Bacillota</taxon>
        <taxon>Bacilli</taxon>
        <taxon>Lactobacillales</taxon>
        <taxon>Enterococcaceae</taxon>
        <taxon>Enterococcus</taxon>
    </lineage>
</organism>
<accession>A0ABV0EI17</accession>
<evidence type="ECO:0000313" key="1">
    <source>
        <dbReference type="EMBL" id="MEO1768287.1"/>
    </source>
</evidence>
<dbReference type="EMBL" id="JAFREL020000001">
    <property type="protein sequence ID" value="MEO1768287.1"/>
    <property type="molecule type" value="Genomic_DNA"/>
</dbReference>
<sequence length="42" mass="5272">MKKYLRELSDAMMRFFKEVIEFIKYCSKDLESEGKTWKDYFH</sequence>